<dbReference type="PANTHER" id="PTHR37299:SF1">
    <property type="entry name" value="STAGE 0 SPORULATION PROTEIN A HOMOLOG"/>
    <property type="match status" value="1"/>
</dbReference>
<name>A0A3E0AYW9_9STAP</name>
<protein>
    <submittedName>
        <fullName evidence="8">LytTR family two component transcriptional regulator</fullName>
    </submittedName>
</protein>
<evidence type="ECO:0000256" key="5">
    <source>
        <dbReference type="PROSITE-ProRule" id="PRU00169"/>
    </source>
</evidence>
<dbReference type="GO" id="GO:0000156">
    <property type="term" value="F:phosphorelay response regulator activity"/>
    <property type="evidence" value="ECO:0007669"/>
    <property type="project" value="InterPro"/>
</dbReference>
<dbReference type="GO" id="GO:0003677">
    <property type="term" value="F:DNA binding"/>
    <property type="evidence" value="ECO:0007669"/>
    <property type="project" value="UniProtKB-KW"/>
</dbReference>
<evidence type="ECO:0000256" key="3">
    <source>
        <dbReference type="ARBA" id="ARBA00023125"/>
    </source>
</evidence>
<keyword evidence="3" id="KW-0238">DNA-binding</keyword>
<dbReference type="Pfam" id="PF00072">
    <property type="entry name" value="Response_reg"/>
    <property type="match status" value="1"/>
</dbReference>
<dbReference type="InterPro" id="IPR046947">
    <property type="entry name" value="LytR-like"/>
</dbReference>
<dbReference type="PROSITE" id="PS50930">
    <property type="entry name" value="HTH_LYTTR"/>
    <property type="match status" value="1"/>
</dbReference>
<evidence type="ECO:0000256" key="2">
    <source>
        <dbReference type="ARBA" id="ARBA00023015"/>
    </source>
</evidence>
<evidence type="ECO:0000259" key="6">
    <source>
        <dbReference type="PROSITE" id="PS50110"/>
    </source>
</evidence>
<dbReference type="PANTHER" id="PTHR37299">
    <property type="entry name" value="TRANSCRIPTIONAL REGULATOR-RELATED"/>
    <property type="match status" value="1"/>
</dbReference>
<evidence type="ECO:0000313" key="9">
    <source>
        <dbReference type="Proteomes" id="UP000257076"/>
    </source>
</evidence>
<gene>
    <name evidence="8" type="ORF">DFR63_1244</name>
</gene>
<accession>A0A3E0AYW9</accession>
<dbReference type="EMBL" id="QUMW01000010">
    <property type="protein sequence ID" value="REG24931.1"/>
    <property type="molecule type" value="Genomic_DNA"/>
</dbReference>
<dbReference type="Pfam" id="PF04397">
    <property type="entry name" value="LytTR"/>
    <property type="match status" value="1"/>
</dbReference>
<dbReference type="InterPro" id="IPR011006">
    <property type="entry name" value="CheY-like_superfamily"/>
</dbReference>
<dbReference type="SMART" id="SM00850">
    <property type="entry name" value="LytTR"/>
    <property type="match status" value="1"/>
</dbReference>
<dbReference type="InterPro" id="IPR001789">
    <property type="entry name" value="Sig_transdc_resp-reg_receiver"/>
</dbReference>
<feature type="domain" description="HTH LytTR-type" evidence="7">
    <location>
        <begin position="134"/>
        <end position="239"/>
    </location>
</feature>
<dbReference type="InterPro" id="IPR007492">
    <property type="entry name" value="LytTR_DNA-bd_dom"/>
</dbReference>
<evidence type="ECO:0000256" key="4">
    <source>
        <dbReference type="ARBA" id="ARBA00023163"/>
    </source>
</evidence>
<dbReference type="RefSeq" id="WP_115885058.1">
    <property type="nucleotide sequence ID" value="NZ_CBCSHX010000002.1"/>
</dbReference>
<comment type="caution">
    <text evidence="8">The sequence shown here is derived from an EMBL/GenBank/DDBJ whole genome shotgun (WGS) entry which is preliminary data.</text>
</comment>
<sequence>MNQIIKTLVADDEKYSREELKYLLGTHPAIQVSGEAATGREALAKIIADELDLLLLDIDMPEMSGIELAATLKKMKNPPLIIFTTAYSEYAVEAFKVQAVDYLLKPVDETELAEAIAHVSELLDFKREPARGKLAVGGEESITYLNPAEVLFVSRENNTTAVVSSKGVFSSRKTLKELESRLLSHSFFRVHKSYLVNTEVITEMTPWFNGAFQLTLEGTDVQIPVSRNYVKSLRDHIEL</sequence>
<dbReference type="Proteomes" id="UP000257076">
    <property type="component" value="Unassembled WGS sequence"/>
</dbReference>
<dbReference type="SUPFAM" id="SSF52172">
    <property type="entry name" value="CheY-like"/>
    <property type="match status" value="1"/>
</dbReference>
<proteinExistence type="predicted"/>
<reference evidence="8 9" key="1">
    <citation type="submission" date="2018-08" db="EMBL/GenBank/DDBJ databases">
        <title>Genomic Encyclopedia of Type Strains, Phase IV (KMG-IV): sequencing the most valuable type-strain genomes for metagenomic binning, comparative biology and taxonomic classification.</title>
        <authorList>
            <person name="Goeker M."/>
        </authorList>
    </citation>
    <scope>NUCLEOTIDE SEQUENCE [LARGE SCALE GENOMIC DNA]</scope>
    <source>
        <strain evidence="8 9">DSM 17274</strain>
    </source>
</reference>
<dbReference type="AlphaFoldDB" id="A0A3E0AYW9"/>
<dbReference type="OrthoDB" id="9809318at2"/>
<dbReference type="Gene3D" id="2.40.50.40">
    <property type="match status" value="1"/>
</dbReference>
<dbReference type="Gene3D" id="3.40.50.2300">
    <property type="match status" value="1"/>
</dbReference>
<dbReference type="SMART" id="SM00448">
    <property type="entry name" value="REC"/>
    <property type="match status" value="1"/>
</dbReference>
<evidence type="ECO:0000313" key="8">
    <source>
        <dbReference type="EMBL" id="REG24931.1"/>
    </source>
</evidence>
<keyword evidence="2" id="KW-0805">Transcription regulation</keyword>
<feature type="modified residue" description="4-aspartylphosphate" evidence="5">
    <location>
        <position position="57"/>
    </location>
</feature>
<evidence type="ECO:0000259" key="7">
    <source>
        <dbReference type="PROSITE" id="PS50930"/>
    </source>
</evidence>
<evidence type="ECO:0000256" key="1">
    <source>
        <dbReference type="ARBA" id="ARBA00022553"/>
    </source>
</evidence>
<dbReference type="Gene3D" id="2.20.25.10">
    <property type="match status" value="1"/>
</dbReference>
<organism evidence="8 9">
    <name type="scientific">Jeotgalicoccus halotolerans</name>
    <dbReference type="NCBI Taxonomy" id="157227"/>
    <lineage>
        <taxon>Bacteria</taxon>
        <taxon>Bacillati</taxon>
        <taxon>Bacillota</taxon>
        <taxon>Bacilli</taxon>
        <taxon>Bacillales</taxon>
        <taxon>Staphylococcaceae</taxon>
        <taxon>Jeotgalicoccus</taxon>
    </lineage>
</organism>
<dbReference type="PROSITE" id="PS50110">
    <property type="entry name" value="RESPONSE_REGULATORY"/>
    <property type="match status" value="1"/>
</dbReference>
<feature type="domain" description="Response regulatory" evidence="6">
    <location>
        <begin position="6"/>
        <end position="120"/>
    </location>
</feature>
<keyword evidence="4" id="KW-0804">Transcription</keyword>
<keyword evidence="9" id="KW-1185">Reference proteome</keyword>
<keyword evidence="1 5" id="KW-0597">Phosphoprotein</keyword>